<feature type="transmembrane region" description="Helical" evidence="1">
    <location>
        <begin position="6"/>
        <end position="25"/>
    </location>
</feature>
<keyword evidence="1" id="KW-0812">Transmembrane</keyword>
<reference evidence="2" key="1">
    <citation type="submission" date="2018-02" db="EMBL/GenBank/DDBJ databases">
        <title>Rhizophora mucronata_Transcriptome.</title>
        <authorList>
            <person name="Meera S.P."/>
            <person name="Sreeshan A."/>
            <person name="Augustine A."/>
        </authorList>
    </citation>
    <scope>NUCLEOTIDE SEQUENCE</scope>
    <source>
        <tissue evidence="2">Leaf</tissue>
    </source>
</reference>
<sequence length="56" mass="6814">MLYWEDIGILVYFYGILFTITEVPLKFQLIPKTLLHVVLGRHWNFSLFLWNIIHHN</sequence>
<accession>A0A2P2Q6H0</accession>
<dbReference type="EMBL" id="GGEC01082099">
    <property type="protein sequence ID" value="MBX62583.1"/>
    <property type="molecule type" value="Transcribed_RNA"/>
</dbReference>
<keyword evidence="1" id="KW-0472">Membrane</keyword>
<protein>
    <submittedName>
        <fullName evidence="2">Uncharacterized protein</fullName>
    </submittedName>
</protein>
<proteinExistence type="predicted"/>
<evidence type="ECO:0000313" key="2">
    <source>
        <dbReference type="EMBL" id="MBX62583.1"/>
    </source>
</evidence>
<evidence type="ECO:0000256" key="1">
    <source>
        <dbReference type="SAM" id="Phobius"/>
    </source>
</evidence>
<keyword evidence="1" id="KW-1133">Transmembrane helix</keyword>
<dbReference type="AlphaFoldDB" id="A0A2P2Q6H0"/>
<name>A0A2P2Q6H0_RHIMU</name>
<organism evidence="2">
    <name type="scientific">Rhizophora mucronata</name>
    <name type="common">Asiatic mangrove</name>
    <dbReference type="NCBI Taxonomy" id="61149"/>
    <lineage>
        <taxon>Eukaryota</taxon>
        <taxon>Viridiplantae</taxon>
        <taxon>Streptophyta</taxon>
        <taxon>Embryophyta</taxon>
        <taxon>Tracheophyta</taxon>
        <taxon>Spermatophyta</taxon>
        <taxon>Magnoliopsida</taxon>
        <taxon>eudicotyledons</taxon>
        <taxon>Gunneridae</taxon>
        <taxon>Pentapetalae</taxon>
        <taxon>rosids</taxon>
        <taxon>fabids</taxon>
        <taxon>Malpighiales</taxon>
        <taxon>Rhizophoraceae</taxon>
        <taxon>Rhizophora</taxon>
    </lineage>
</organism>